<evidence type="ECO:0000313" key="1">
    <source>
        <dbReference type="EMBL" id="CAD5126151.1"/>
    </source>
</evidence>
<reference evidence="1 2" key="1">
    <citation type="submission" date="2020-08" db="EMBL/GenBank/DDBJ databases">
        <authorList>
            <person name="Hejnol A."/>
        </authorList>
    </citation>
    <scope>NUCLEOTIDE SEQUENCE [LARGE SCALE GENOMIC DNA]</scope>
</reference>
<protein>
    <submittedName>
        <fullName evidence="1">DgyrCDS14319</fullName>
    </submittedName>
</protein>
<comment type="caution">
    <text evidence="1">The sequence shown here is derived from an EMBL/GenBank/DDBJ whole genome shotgun (WGS) entry which is preliminary data.</text>
</comment>
<name>A0A7I8WDA5_9ANNE</name>
<dbReference type="Proteomes" id="UP000549394">
    <property type="component" value="Unassembled WGS sequence"/>
</dbReference>
<dbReference type="OrthoDB" id="10060792at2759"/>
<dbReference type="EMBL" id="CAJFCJ010000033">
    <property type="protein sequence ID" value="CAD5126151.1"/>
    <property type="molecule type" value="Genomic_DNA"/>
</dbReference>
<dbReference type="AlphaFoldDB" id="A0A7I8WDA5"/>
<sequence>MALFRTVLNATDKPRDRSNFDSSIEEDRMADAKKSWHNRLDDFSPFLDNETYRDDTTAFVSNRNGLPVMTYQFEIEEFDEDSMNLTIEENKLVLEVDRTFRKKIIRKVDIPEQVNSKQMFRQVDGKIIRVEMPLHLPPRNAPCPPGSIPILTSPDGRRVISLQTKLSSDLCEENLKVFIDENDKSIVRVRGNYQEMVGERSTHTFKKSISKDFKLQNDLKISSISHSVENDLLKVEITLEDNAESFRAGTPLTIL</sequence>
<organism evidence="1 2">
    <name type="scientific">Dimorphilus gyrociliatus</name>
    <dbReference type="NCBI Taxonomy" id="2664684"/>
    <lineage>
        <taxon>Eukaryota</taxon>
        <taxon>Metazoa</taxon>
        <taxon>Spiralia</taxon>
        <taxon>Lophotrochozoa</taxon>
        <taxon>Annelida</taxon>
        <taxon>Polychaeta</taxon>
        <taxon>Polychaeta incertae sedis</taxon>
        <taxon>Dinophilidae</taxon>
        <taxon>Dimorphilus</taxon>
    </lineage>
</organism>
<keyword evidence="2" id="KW-1185">Reference proteome</keyword>
<gene>
    <name evidence="1" type="ORF">DGYR_LOCUS13421</name>
</gene>
<accession>A0A7I8WDA5</accession>
<evidence type="ECO:0000313" key="2">
    <source>
        <dbReference type="Proteomes" id="UP000549394"/>
    </source>
</evidence>
<proteinExistence type="predicted"/>